<keyword evidence="3" id="KW-1185">Reference proteome</keyword>
<dbReference type="AlphaFoldDB" id="A0A4R6RIA0"/>
<evidence type="ECO:0000313" key="3">
    <source>
        <dbReference type="Proteomes" id="UP000294547"/>
    </source>
</evidence>
<reference evidence="2 3" key="1">
    <citation type="submission" date="2019-03" db="EMBL/GenBank/DDBJ databases">
        <title>Genomic Encyclopedia of Type Strains, Phase IV (KMG-IV): sequencing the most valuable type-strain genomes for metagenomic binning, comparative biology and taxonomic classification.</title>
        <authorList>
            <person name="Goeker M."/>
        </authorList>
    </citation>
    <scope>NUCLEOTIDE SEQUENCE [LARGE SCALE GENOMIC DNA]</scope>
    <source>
        <strain evidence="2 3">DSM 102969</strain>
    </source>
</reference>
<keyword evidence="1" id="KW-1133">Transmembrane helix</keyword>
<dbReference type="EMBL" id="SNXY01000006">
    <property type="protein sequence ID" value="TDP86229.1"/>
    <property type="molecule type" value="Genomic_DNA"/>
</dbReference>
<keyword evidence="1" id="KW-0812">Transmembrane</keyword>
<gene>
    <name evidence="2" type="ORF">EDD54_0097</name>
</gene>
<keyword evidence="1" id="KW-0472">Membrane</keyword>
<proteinExistence type="predicted"/>
<name>A0A4R6RIA0_9HYPH</name>
<organism evidence="2 3">
    <name type="scientific">Oharaeibacter diazotrophicus</name>
    <dbReference type="NCBI Taxonomy" id="1920512"/>
    <lineage>
        <taxon>Bacteria</taxon>
        <taxon>Pseudomonadati</taxon>
        <taxon>Pseudomonadota</taxon>
        <taxon>Alphaproteobacteria</taxon>
        <taxon>Hyphomicrobiales</taxon>
        <taxon>Pleomorphomonadaceae</taxon>
        <taxon>Oharaeibacter</taxon>
    </lineage>
</organism>
<evidence type="ECO:0000256" key="1">
    <source>
        <dbReference type="SAM" id="Phobius"/>
    </source>
</evidence>
<dbReference type="Proteomes" id="UP000294547">
    <property type="component" value="Unassembled WGS sequence"/>
</dbReference>
<accession>A0A4R6RIA0</accession>
<evidence type="ECO:0000313" key="2">
    <source>
        <dbReference type="EMBL" id="TDP86229.1"/>
    </source>
</evidence>
<protein>
    <submittedName>
        <fullName evidence="2">Uncharacterized protein</fullName>
    </submittedName>
</protein>
<dbReference type="RefSeq" id="WP_126537594.1">
    <property type="nucleotide sequence ID" value="NZ_BSPM01000008.1"/>
</dbReference>
<comment type="caution">
    <text evidence="2">The sequence shown here is derived from an EMBL/GenBank/DDBJ whole genome shotgun (WGS) entry which is preliminary data.</text>
</comment>
<sequence>MADAPALAGLRPPHLPAVSTAVAADDLGFAVAVGIVAALALVGLALLLARGRSPAAAAAARVRAAAALPPDERISAVATVLRDHLVARGRLAPGATLTAFVADFRGSPDVAEGLAALADGLYAPADEAAARRGSAAALRVIGR</sequence>
<feature type="transmembrane region" description="Helical" evidence="1">
    <location>
        <begin position="27"/>
        <end position="49"/>
    </location>
</feature>